<proteinExistence type="inferred from homology"/>
<comment type="subcellular location">
    <subcellularLocation>
        <location evidence="5">Cytoplasm</location>
    </subcellularLocation>
</comment>
<dbReference type="InterPro" id="IPR025714">
    <property type="entry name" value="Methyltranfer_dom"/>
</dbReference>
<evidence type="ECO:0000256" key="3">
    <source>
        <dbReference type="ARBA" id="ARBA00022679"/>
    </source>
</evidence>
<dbReference type="GO" id="GO:0005737">
    <property type="term" value="C:cytoplasm"/>
    <property type="evidence" value="ECO:0007669"/>
    <property type="project" value="UniProtKB-SubCell"/>
</dbReference>
<comment type="similarity">
    <text evidence="5">Belongs to the class I-like SAM-binding methyltransferase superfamily. EFM4 family.</text>
</comment>
<keyword evidence="2 5" id="KW-0489">Methyltransferase</keyword>
<comment type="function">
    <text evidence="5">S-adenosyl-L-methionine-dependent protein-lysine N-methyltransferase that mono- and dimethylates elongation factor 1-alpha at 'Lys-316'. May play a role in intracellular transport.</text>
</comment>
<evidence type="ECO:0000256" key="4">
    <source>
        <dbReference type="ARBA" id="ARBA00022691"/>
    </source>
</evidence>
<comment type="caution">
    <text evidence="8">The sequence shown here is derived from an EMBL/GenBank/DDBJ whole genome shotgun (WGS) entry which is preliminary data.</text>
</comment>
<accession>A0A2N5RU07</accession>
<dbReference type="HAMAP" id="MF_03188">
    <property type="entry name" value="Methyltr_EFM4"/>
    <property type="match status" value="1"/>
</dbReference>
<dbReference type="GO" id="GO:0032259">
    <property type="term" value="P:methylation"/>
    <property type="evidence" value="ECO:0007669"/>
    <property type="project" value="UniProtKB-KW"/>
</dbReference>
<gene>
    <name evidence="5" type="primary">EFM4</name>
    <name evidence="8" type="ORF">PCASD_26374</name>
</gene>
<dbReference type="AlphaFoldDB" id="A0A2N5RU07"/>
<evidence type="ECO:0000256" key="2">
    <source>
        <dbReference type="ARBA" id="ARBA00022603"/>
    </source>
</evidence>
<dbReference type="EMBL" id="PGCI01001558">
    <property type="protein sequence ID" value="PLW04471.1"/>
    <property type="molecule type" value="Genomic_DNA"/>
</dbReference>
<evidence type="ECO:0000256" key="6">
    <source>
        <dbReference type="SAM" id="MobiDB-lite"/>
    </source>
</evidence>
<sequence>MEGEGIAIEEIGIAASRLGTQEYWDDNYVRELTNFSEAGDEGEVWFGSASSDEILDWIARYLPSPMTPTRADFNNTDDGHDALLQVGQPDSQILDVGCGNGQLLFLLAQGGYSVDCLTGIDYSESSIKLSSQIARAKGIQGLRLEVRDILRDPIEPPLRNAPASSPHTERKGWDLITDKGTFDAICLSDARIDGRKLEAIYPEKIRDLLVKPGGIFLITSCNWTEEELIHKFVSPLTGFKFHSKIPRASFCFGGSKGSTITTVAFQATEPKEPTITGATHPDPSTNPSPDSHSLLDT</sequence>
<organism evidence="8 9">
    <name type="scientific">Puccinia coronata f. sp. avenae</name>
    <dbReference type="NCBI Taxonomy" id="200324"/>
    <lineage>
        <taxon>Eukaryota</taxon>
        <taxon>Fungi</taxon>
        <taxon>Dikarya</taxon>
        <taxon>Basidiomycota</taxon>
        <taxon>Pucciniomycotina</taxon>
        <taxon>Pucciniomycetes</taxon>
        <taxon>Pucciniales</taxon>
        <taxon>Pucciniaceae</taxon>
        <taxon>Puccinia</taxon>
    </lineage>
</organism>
<evidence type="ECO:0000313" key="8">
    <source>
        <dbReference type="EMBL" id="PLW04471.1"/>
    </source>
</evidence>
<feature type="region of interest" description="Disordered" evidence="6">
    <location>
        <begin position="269"/>
        <end position="297"/>
    </location>
</feature>
<keyword evidence="1 5" id="KW-0963">Cytoplasm</keyword>
<keyword evidence="5" id="KW-0813">Transport</keyword>
<dbReference type="CDD" id="cd02440">
    <property type="entry name" value="AdoMet_MTases"/>
    <property type="match status" value="1"/>
</dbReference>
<feature type="compositionally biased region" description="Polar residues" evidence="6">
    <location>
        <begin position="282"/>
        <end position="297"/>
    </location>
</feature>
<dbReference type="PANTHER" id="PTHR12843">
    <property type="entry name" value="PROTEIN-LYSINE N-METHYLTRANSFERASE METTL10"/>
    <property type="match status" value="1"/>
</dbReference>
<feature type="domain" description="Methyltransferase" evidence="7">
    <location>
        <begin position="90"/>
        <end position="233"/>
    </location>
</feature>
<dbReference type="EC" id="2.1.1.-" evidence="5"/>
<dbReference type="PANTHER" id="PTHR12843:SF5">
    <property type="entry name" value="EEF1A LYSINE METHYLTRANSFERASE 2"/>
    <property type="match status" value="1"/>
</dbReference>
<keyword evidence="3 5" id="KW-0808">Transferase</keyword>
<dbReference type="GO" id="GO:0016279">
    <property type="term" value="F:protein-lysine N-methyltransferase activity"/>
    <property type="evidence" value="ECO:0007669"/>
    <property type="project" value="UniProtKB-UniRule"/>
</dbReference>
<evidence type="ECO:0000256" key="1">
    <source>
        <dbReference type="ARBA" id="ARBA00022490"/>
    </source>
</evidence>
<reference evidence="8 9" key="1">
    <citation type="submission" date="2017-11" db="EMBL/GenBank/DDBJ databases">
        <title>De novo assembly and phasing of dikaryotic genomes from two isolates of Puccinia coronata f. sp. avenae, the causal agent of oat crown rust.</title>
        <authorList>
            <person name="Miller M.E."/>
            <person name="Zhang Y."/>
            <person name="Omidvar V."/>
            <person name="Sperschneider J."/>
            <person name="Schwessinger B."/>
            <person name="Raley C."/>
            <person name="Palmer J.M."/>
            <person name="Garnica D."/>
            <person name="Upadhyaya N."/>
            <person name="Rathjen J."/>
            <person name="Taylor J.M."/>
            <person name="Park R.F."/>
            <person name="Dodds P.N."/>
            <person name="Hirsch C.D."/>
            <person name="Kianian S.F."/>
            <person name="Figueroa M."/>
        </authorList>
    </citation>
    <scope>NUCLEOTIDE SEQUENCE [LARGE SCALE GENOMIC DNA]</scope>
    <source>
        <strain evidence="8">12SD80</strain>
    </source>
</reference>
<name>A0A2N5RU07_9BASI</name>
<evidence type="ECO:0000256" key="5">
    <source>
        <dbReference type="HAMAP-Rule" id="MF_03188"/>
    </source>
</evidence>
<keyword evidence="4 5" id="KW-0949">S-adenosyl-L-methionine</keyword>
<dbReference type="InterPro" id="IPR029063">
    <property type="entry name" value="SAM-dependent_MTases_sf"/>
</dbReference>
<protein>
    <recommendedName>
        <fullName evidence="5">Protein-lysine N-methyltransferase EFM4</fullName>
        <ecNumber evidence="5">2.1.1.-</ecNumber>
    </recommendedName>
    <alternativeName>
        <fullName evidence="5">Elongation factor methyltransferase 4</fullName>
    </alternativeName>
</protein>
<dbReference type="GO" id="GO:0016192">
    <property type="term" value="P:vesicle-mediated transport"/>
    <property type="evidence" value="ECO:0007669"/>
    <property type="project" value="UniProtKB-UniRule"/>
</dbReference>
<dbReference type="Gene3D" id="3.40.50.150">
    <property type="entry name" value="Vaccinia Virus protein VP39"/>
    <property type="match status" value="1"/>
</dbReference>
<dbReference type="InterPro" id="IPR026635">
    <property type="entry name" value="Efm4/METTL10"/>
</dbReference>
<dbReference type="Proteomes" id="UP000235392">
    <property type="component" value="Unassembled WGS sequence"/>
</dbReference>
<dbReference type="SUPFAM" id="SSF53335">
    <property type="entry name" value="S-adenosyl-L-methionine-dependent methyltransferases"/>
    <property type="match status" value="1"/>
</dbReference>
<evidence type="ECO:0000313" key="9">
    <source>
        <dbReference type="Proteomes" id="UP000235392"/>
    </source>
</evidence>
<dbReference type="Pfam" id="PF13847">
    <property type="entry name" value="Methyltransf_31"/>
    <property type="match status" value="1"/>
</dbReference>
<evidence type="ECO:0000259" key="7">
    <source>
        <dbReference type="Pfam" id="PF13847"/>
    </source>
</evidence>